<dbReference type="AlphaFoldDB" id="A0A2S0HZ87"/>
<organism evidence="6 7">
    <name type="scientific">Pukyongia salina</name>
    <dbReference type="NCBI Taxonomy" id="2094025"/>
    <lineage>
        <taxon>Bacteria</taxon>
        <taxon>Pseudomonadati</taxon>
        <taxon>Bacteroidota</taxon>
        <taxon>Flavobacteriia</taxon>
        <taxon>Flavobacteriales</taxon>
        <taxon>Flavobacteriaceae</taxon>
        <taxon>Pukyongia</taxon>
    </lineage>
</organism>
<dbReference type="CDD" id="cd02966">
    <property type="entry name" value="TlpA_like_family"/>
    <property type="match status" value="1"/>
</dbReference>
<dbReference type="Gene3D" id="3.40.30.10">
    <property type="entry name" value="Glutaredoxin"/>
    <property type="match status" value="1"/>
</dbReference>
<dbReference type="SUPFAM" id="SSF52833">
    <property type="entry name" value="Thioredoxin-like"/>
    <property type="match status" value="1"/>
</dbReference>
<dbReference type="KEGG" id="aue:C5O00_10040"/>
<dbReference type="InterPro" id="IPR013766">
    <property type="entry name" value="Thioredoxin_domain"/>
</dbReference>
<dbReference type="Pfam" id="PF00578">
    <property type="entry name" value="AhpC-TSA"/>
    <property type="match status" value="1"/>
</dbReference>
<evidence type="ECO:0000256" key="1">
    <source>
        <dbReference type="ARBA" id="ARBA00004196"/>
    </source>
</evidence>
<dbReference type="OrthoDB" id="9815205at2"/>
<keyword evidence="4" id="KW-0676">Redox-active center</keyword>
<evidence type="ECO:0000256" key="2">
    <source>
        <dbReference type="ARBA" id="ARBA00022748"/>
    </source>
</evidence>
<evidence type="ECO:0000256" key="4">
    <source>
        <dbReference type="ARBA" id="ARBA00023284"/>
    </source>
</evidence>
<keyword evidence="7" id="KW-1185">Reference proteome</keyword>
<keyword evidence="3" id="KW-1015">Disulfide bond</keyword>
<dbReference type="InterPro" id="IPR017937">
    <property type="entry name" value="Thioredoxin_CS"/>
</dbReference>
<name>A0A2S0HZ87_9FLAO</name>
<comment type="subcellular location">
    <subcellularLocation>
        <location evidence="1">Cell envelope</location>
    </subcellularLocation>
</comment>
<dbReference type="GO" id="GO:0017004">
    <property type="term" value="P:cytochrome complex assembly"/>
    <property type="evidence" value="ECO:0007669"/>
    <property type="project" value="UniProtKB-KW"/>
</dbReference>
<evidence type="ECO:0000313" key="6">
    <source>
        <dbReference type="EMBL" id="AVI51493.1"/>
    </source>
</evidence>
<dbReference type="PROSITE" id="PS00194">
    <property type="entry name" value="THIOREDOXIN_1"/>
    <property type="match status" value="1"/>
</dbReference>
<dbReference type="GO" id="GO:0030313">
    <property type="term" value="C:cell envelope"/>
    <property type="evidence" value="ECO:0007669"/>
    <property type="project" value="UniProtKB-SubCell"/>
</dbReference>
<keyword evidence="2" id="KW-0201">Cytochrome c-type biogenesis</keyword>
<gene>
    <name evidence="6" type="ORF">C5O00_10040</name>
</gene>
<dbReference type="GO" id="GO:0016209">
    <property type="term" value="F:antioxidant activity"/>
    <property type="evidence" value="ECO:0007669"/>
    <property type="project" value="InterPro"/>
</dbReference>
<dbReference type="Proteomes" id="UP000238442">
    <property type="component" value="Chromosome"/>
</dbReference>
<reference evidence="6 7" key="1">
    <citation type="submission" date="2018-02" db="EMBL/GenBank/DDBJ databases">
        <title>Genomic analysis of the strain RR4-38 isolated from a seawater recirculating aquaculture system.</title>
        <authorList>
            <person name="Kim Y.-S."/>
            <person name="Jang Y.H."/>
            <person name="Kim K.-H."/>
        </authorList>
    </citation>
    <scope>NUCLEOTIDE SEQUENCE [LARGE SCALE GENOMIC DNA]</scope>
    <source>
        <strain evidence="6 7">RR4-38</strain>
    </source>
</reference>
<evidence type="ECO:0000256" key="3">
    <source>
        <dbReference type="ARBA" id="ARBA00023157"/>
    </source>
</evidence>
<dbReference type="EMBL" id="CP027062">
    <property type="protein sequence ID" value="AVI51493.1"/>
    <property type="molecule type" value="Genomic_DNA"/>
</dbReference>
<dbReference type="GO" id="GO:0016491">
    <property type="term" value="F:oxidoreductase activity"/>
    <property type="evidence" value="ECO:0007669"/>
    <property type="project" value="InterPro"/>
</dbReference>
<dbReference type="InterPro" id="IPR050553">
    <property type="entry name" value="Thioredoxin_ResA/DsbE_sf"/>
</dbReference>
<accession>A0A2S0HZ87</accession>
<dbReference type="InterPro" id="IPR000866">
    <property type="entry name" value="AhpC/TSA"/>
</dbReference>
<protein>
    <submittedName>
        <fullName evidence="6">Thiol-disulfide oxidoreductase</fullName>
    </submittedName>
</protein>
<dbReference type="RefSeq" id="WP_105216733.1">
    <property type="nucleotide sequence ID" value="NZ_CP027062.1"/>
</dbReference>
<sequence>MKFIRKHLFTLLFLTIFGLLLYPPTGVPIKAFVQRLLMISPGVLDESERVMLSDYNWTLSEVDGGTKNFSDSHNKVCIVNLWATWCPPCVAELPSMQRLYNRYGDRVDFYFVSAEDPGTVQRFLQKKNYELPVYIEVERPPAEMQVTTIPTTFLIDKNGRILIQKTGAAKWDSEKVRALLDSLLQ</sequence>
<feature type="domain" description="Thioredoxin" evidence="5">
    <location>
        <begin position="41"/>
        <end position="185"/>
    </location>
</feature>
<proteinExistence type="predicted"/>
<dbReference type="PROSITE" id="PS51352">
    <property type="entry name" value="THIOREDOXIN_2"/>
    <property type="match status" value="1"/>
</dbReference>
<dbReference type="PANTHER" id="PTHR42852">
    <property type="entry name" value="THIOL:DISULFIDE INTERCHANGE PROTEIN DSBE"/>
    <property type="match status" value="1"/>
</dbReference>
<evidence type="ECO:0000259" key="5">
    <source>
        <dbReference type="PROSITE" id="PS51352"/>
    </source>
</evidence>
<dbReference type="InterPro" id="IPR036249">
    <property type="entry name" value="Thioredoxin-like_sf"/>
</dbReference>
<evidence type="ECO:0000313" key="7">
    <source>
        <dbReference type="Proteomes" id="UP000238442"/>
    </source>
</evidence>
<dbReference type="PANTHER" id="PTHR42852:SF6">
    <property type="entry name" value="THIOL:DISULFIDE INTERCHANGE PROTEIN DSBE"/>
    <property type="match status" value="1"/>
</dbReference>